<feature type="region of interest" description="Disordered" evidence="1">
    <location>
        <begin position="17"/>
        <end position="51"/>
    </location>
</feature>
<dbReference type="Proteomes" id="UP000434957">
    <property type="component" value="Unassembled WGS sequence"/>
</dbReference>
<accession>A0A6A4FV23</accession>
<evidence type="ECO:0000313" key="2">
    <source>
        <dbReference type="EMBL" id="KAE9357649.1"/>
    </source>
</evidence>
<comment type="caution">
    <text evidence="2">The sequence shown here is derived from an EMBL/GenBank/DDBJ whole genome shotgun (WGS) entry which is preliminary data.</text>
</comment>
<evidence type="ECO:0000313" key="3">
    <source>
        <dbReference type="Proteomes" id="UP000434957"/>
    </source>
</evidence>
<dbReference type="EMBL" id="QXFT01000048">
    <property type="protein sequence ID" value="KAE9357649.1"/>
    <property type="molecule type" value="Genomic_DNA"/>
</dbReference>
<dbReference type="AlphaFoldDB" id="A0A6A4FV23"/>
<feature type="compositionally biased region" description="Basic and acidic residues" evidence="1">
    <location>
        <begin position="17"/>
        <end position="38"/>
    </location>
</feature>
<keyword evidence="3" id="KW-1185">Reference proteome</keyword>
<proteinExistence type="predicted"/>
<sequence length="51" mass="5576">MGVRREERAFREGRVVREKRAGREDCSSRDGRDDDGLDGRGSAAVGVRGVA</sequence>
<reference evidence="2 3" key="1">
    <citation type="submission" date="2018-08" db="EMBL/GenBank/DDBJ databases">
        <title>Genomic investigation of the strawberry pathogen Phytophthora fragariae indicates pathogenicity is determined by transcriptional variation in three key races.</title>
        <authorList>
            <person name="Adams T.M."/>
            <person name="Armitage A.D."/>
            <person name="Sobczyk M.K."/>
            <person name="Bates H.J."/>
            <person name="Dunwell J.M."/>
            <person name="Nellist C.F."/>
            <person name="Harrison R.J."/>
        </authorList>
    </citation>
    <scope>NUCLEOTIDE SEQUENCE [LARGE SCALE GENOMIC DNA]</scope>
    <source>
        <strain evidence="2 3">SCRP333</strain>
    </source>
</reference>
<protein>
    <submittedName>
        <fullName evidence="2">Uncharacterized protein</fullName>
    </submittedName>
</protein>
<feature type="compositionally biased region" description="Low complexity" evidence="1">
    <location>
        <begin position="40"/>
        <end position="51"/>
    </location>
</feature>
<name>A0A6A4FV23_9STRA</name>
<evidence type="ECO:0000256" key="1">
    <source>
        <dbReference type="SAM" id="MobiDB-lite"/>
    </source>
</evidence>
<gene>
    <name evidence="2" type="ORF">PR003_g1674</name>
</gene>
<organism evidence="2 3">
    <name type="scientific">Phytophthora rubi</name>
    <dbReference type="NCBI Taxonomy" id="129364"/>
    <lineage>
        <taxon>Eukaryota</taxon>
        <taxon>Sar</taxon>
        <taxon>Stramenopiles</taxon>
        <taxon>Oomycota</taxon>
        <taxon>Peronosporomycetes</taxon>
        <taxon>Peronosporales</taxon>
        <taxon>Peronosporaceae</taxon>
        <taxon>Phytophthora</taxon>
    </lineage>
</organism>